<accession>A0ABD3GQW2</accession>
<feature type="compositionally biased region" description="Low complexity" evidence="1">
    <location>
        <begin position="531"/>
        <end position="544"/>
    </location>
</feature>
<protein>
    <submittedName>
        <fullName evidence="2">Uncharacterized protein</fullName>
    </submittedName>
</protein>
<sequence>MGLAIPVAALLPTSLNGQGCIHIAFYRVIRAISLVRVALHRRAHRRMNCSIICFAAGATLDEDAAHIRRYQHRLYLFRDWQFLHPRNCGVMGKDKKIKKNKKKDPKDEVDITKLNSKTGLIDRASIENYKSVYAQYKAQNGKEANLKLEEHVETRLRDTVEDQKHKRKRDITSVAAATAAGTVLPFSGIPIMVASTMVQCVGFSAALGLIPIANVRSFQDVNTLASQMTATLQKASSSGMKSAIEAFVIEVLKHAGIGTWLWDEILRDVVIQITHGVITESAWVLTPLFVAPKYYLHRKLIKKMYVALGEKAIIVHKTWVSNHLFLEKPDTTTRSAPASTAVTHELLGPAVDPSAYLSEYYSGTGEPMYESNADDLEGVPYAVYYQPTFAASAHRPPEFSPLYGIEGAVTGVGNPSPHFDSFPNLPQHPYHQYAYYPPSYPMHPVHHQAYPQSGPQHQQFYGPQPYTYEQASYNISNPSSYNPSYNHLTSSHMHSNSEPNLRQLEVPLVGYPLEKRNGEVMPPAESGAVTSSSVQDQDSGSSVF</sequence>
<dbReference type="EMBL" id="JBJQOH010000007">
    <property type="protein sequence ID" value="KAL3681553.1"/>
    <property type="molecule type" value="Genomic_DNA"/>
</dbReference>
<evidence type="ECO:0000313" key="2">
    <source>
        <dbReference type="EMBL" id="KAL3681553.1"/>
    </source>
</evidence>
<dbReference type="Proteomes" id="UP001633002">
    <property type="component" value="Unassembled WGS sequence"/>
</dbReference>
<organism evidence="2 3">
    <name type="scientific">Riccia sorocarpa</name>
    <dbReference type="NCBI Taxonomy" id="122646"/>
    <lineage>
        <taxon>Eukaryota</taxon>
        <taxon>Viridiplantae</taxon>
        <taxon>Streptophyta</taxon>
        <taxon>Embryophyta</taxon>
        <taxon>Marchantiophyta</taxon>
        <taxon>Marchantiopsida</taxon>
        <taxon>Marchantiidae</taxon>
        <taxon>Marchantiales</taxon>
        <taxon>Ricciaceae</taxon>
        <taxon>Riccia</taxon>
    </lineage>
</organism>
<feature type="compositionally biased region" description="Polar residues" evidence="1">
    <location>
        <begin position="487"/>
        <end position="497"/>
    </location>
</feature>
<feature type="region of interest" description="Disordered" evidence="1">
    <location>
        <begin position="477"/>
        <end position="497"/>
    </location>
</feature>
<proteinExistence type="predicted"/>
<comment type="caution">
    <text evidence="2">The sequence shown here is derived from an EMBL/GenBank/DDBJ whole genome shotgun (WGS) entry which is preliminary data.</text>
</comment>
<reference evidence="2 3" key="1">
    <citation type="submission" date="2024-09" db="EMBL/GenBank/DDBJ databases">
        <title>Chromosome-scale assembly of Riccia sorocarpa.</title>
        <authorList>
            <person name="Paukszto L."/>
        </authorList>
    </citation>
    <scope>NUCLEOTIDE SEQUENCE [LARGE SCALE GENOMIC DNA]</scope>
    <source>
        <strain evidence="2">LP-2024</strain>
        <tissue evidence="2">Aerial parts of the thallus</tissue>
    </source>
</reference>
<dbReference type="AlphaFoldDB" id="A0ABD3GQW2"/>
<feature type="region of interest" description="Disordered" evidence="1">
    <location>
        <begin position="515"/>
        <end position="544"/>
    </location>
</feature>
<feature type="compositionally biased region" description="Low complexity" evidence="1">
    <location>
        <begin position="477"/>
        <end position="486"/>
    </location>
</feature>
<evidence type="ECO:0000256" key="1">
    <source>
        <dbReference type="SAM" id="MobiDB-lite"/>
    </source>
</evidence>
<gene>
    <name evidence="2" type="ORF">R1sor_024509</name>
</gene>
<keyword evidence="3" id="KW-1185">Reference proteome</keyword>
<evidence type="ECO:0000313" key="3">
    <source>
        <dbReference type="Proteomes" id="UP001633002"/>
    </source>
</evidence>
<name>A0ABD3GQW2_9MARC</name>